<evidence type="ECO:0000256" key="3">
    <source>
        <dbReference type="ARBA" id="ARBA00022741"/>
    </source>
</evidence>
<feature type="compositionally biased region" description="Low complexity" evidence="8">
    <location>
        <begin position="835"/>
        <end position="849"/>
    </location>
</feature>
<dbReference type="PANTHER" id="PTHR43977">
    <property type="entry name" value="STRUCTURAL MAINTENANCE OF CHROMOSOMES PROTEIN 3"/>
    <property type="match status" value="1"/>
</dbReference>
<dbReference type="FunFam" id="3.40.50.300:FF:000901">
    <property type="entry name" value="Chromosome partition protein Smc"/>
    <property type="match status" value="1"/>
</dbReference>
<dbReference type="STRING" id="1423745.GCA_001311215_00132"/>
<feature type="binding site" evidence="7">
    <location>
        <begin position="32"/>
        <end position="39"/>
    </location>
    <ligand>
        <name>ATP</name>
        <dbReference type="ChEBI" id="CHEBI:30616"/>
    </ligand>
</feature>
<dbReference type="InterPro" id="IPR036277">
    <property type="entry name" value="SMC_hinge_sf"/>
</dbReference>
<feature type="domain" description="SMC hinge" evidence="9">
    <location>
        <begin position="519"/>
        <end position="638"/>
    </location>
</feature>
<reference evidence="10 11" key="1">
    <citation type="journal article" date="2015" name="Genome Announc.">
        <title>Expanding the biotechnology potential of lactobacilli through comparative genomics of 213 strains and associated genera.</title>
        <authorList>
            <person name="Sun Z."/>
            <person name="Harris H.M."/>
            <person name="McCann A."/>
            <person name="Guo C."/>
            <person name="Argimon S."/>
            <person name="Zhang W."/>
            <person name="Yang X."/>
            <person name="Jeffery I.B."/>
            <person name="Cooney J.C."/>
            <person name="Kagawa T.F."/>
            <person name="Liu W."/>
            <person name="Song Y."/>
            <person name="Salvetti E."/>
            <person name="Wrobel A."/>
            <person name="Rasinkangas P."/>
            <person name="Parkhill J."/>
            <person name="Rea M.C."/>
            <person name="O'Sullivan O."/>
            <person name="Ritari J."/>
            <person name="Douillard F.P."/>
            <person name="Paul Ross R."/>
            <person name="Yang R."/>
            <person name="Briner A.E."/>
            <person name="Felis G.E."/>
            <person name="de Vos W.M."/>
            <person name="Barrangou R."/>
            <person name="Klaenhammer T.R."/>
            <person name="Caufield P.W."/>
            <person name="Cui Y."/>
            <person name="Zhang H."/>
            <person name="O'Toole P.W."/>
        </authorList>
    </citation>
    <scope>NUCLEOTIDE SEQUENCE [LARGE SCALE GENOMIC DNA]</scope>
    <source>
        <strain evidence="10 11">DSM 22689</strain>
    </source>
</reference>
<keyword evidence="4 7" id="KW-0067">ATP-binding</keyword>
<dbReference type="InterPro" id="IPR027417">
    <property type="entry name" value="P-loop_NTPase"/>
</dbReference>
<evidence type="ECO:0000313" key="10">
    <source>
        <dbReference type="EMBL" id="KRM91777.1"/>
    </source>
</evidence>
<dbReference type="Gene3D" id="3.40.50.300">
    <property type="entry name" value="P-loop containing nucleotide triphosphate hydrolases"/>
    <property type="match status" value="2"/>
</dbReference>
<dbReference type="InterPro" id="IPR011890">
    <property type="entry name" value="SMC_prok"/>
</dbReference>
<feature type="coiled-coil region" evidence="7">
    <location>
        <begin position="227"/>
        <end position="289"/>
    </location>
</feature>
<evidence type="ECO:0000256" key="4">
    <source>
        <dbReference type="ARBA" id="ARBA00022840"/>
    </source>
</evidence>
<dbReference type="PIRSF" id="PIRSF005719">
    <property type="entry name" value="SMC"/>
    <property type="match status" value="1"/>
</dbReference>
<dbReference type="GO" id="GO:0007062">
    <property type="term" value="P:sister chromatid cohesion"/>
    <property type="evidence" value="ECO:0007669"/>
    <property type="project" value="InterPro"/>
</dbReference>
<dbReference type="InterPro" id="IPR024704">
    <property type="entry name" value="SMC"/>
</dbReference>
<dbReference type="RefSeq" id="WP_056961482.1">
    <property type="nucleotide sequence ID" value="NZ_AYZI01000003.1"/>
</dbReference>
<comment type="subcellular location">
    <subcellularLocation>
        <location evidence="1 7">Cytoplasm</location>
    </subcellularLocation>
</comment>
<name>A0A0R2CJL9_9LACO</name>
<dbReference type="GO" id="GO:0005737">
    <property type="term" value="C:cytoplasm"/>
    <property type="evidence" value="ECO:0007669"/>
    <property type="project" value="UniProtKB-SubCell"/>
</dbReference>
<dbReference type="GO" id="GO:0006260">
    <property type="term" value="P:DNA replication"/>
    <property type="evidence" value="ECO:0007669"/>
    <property type="project" value="UniProtKB-UniRule"/>
</dbReference>
<protein>
    <recommendedName>
        <fullName evidence="7">Chromosome partition protein Smc</fullName>
    </recommendedName>
</protein>
<dbReference type="GO" id="GO:0005694">
    <property type="term" value="C:chromosome"/>
    <property type="evidence" value="ECO:0007669"/>
    <property type="project" value="InterPro"/>
</dbReference>
<keyword evidence="6 7" id="KW-0238">DNA-binding</keyword>
<dbReference type="SMART" id="SM00968">
    <property type="entry name" value="SMC_hinge"/>
    <property type="match status" value="1"/>
</dbReference>
<comment type="function">
    <text evidence="7">Required for chromosome condensation and partitioning.</text>
</comment>
<comment type="similarity">
    <text evidence="7">Belongs to the SMC family.</text>
</comment>
<dbReference type="PATRIC" id="fig|1423745.4.peg.641"/>
<comment type="caution">
    <text evidence="10">The sequence shown here is derived from an EMBL/GenBank/DDBJ whole genome shotgun (WGS) entry which is preliminary data.</text>
</comment>
<dbReference type="NCBIfam" id="TIGR02168">
    <property type="entry name" value="SMC_prok_B"/>
    <property type="match status" value="1"/>
</dbReference>
<dbReference type="Gene3D" id="3.30.70.1620">
    <property type="match status" value="1"/>
</dbReference>
<dbReference type="AlphaFoldDB" id="A0A0R2CJL9"/>
<feature type="coiled-coil region" evidence="7">
    <location>
        <begin position="393"/>
        <end position="490"/>
    </location>
</feature>
<evidence type="ECO:0000256" key="7">
    <source>
        <dbReference type="HAMAP-Rule" id="MF_01894"/>
    </source>
</evidence>
<dbReference type="Pfam" id="PF02463">
    <property type="entry name" value="SMC_N"/>
    <property type="match status" value="2"/>
</dbReference>
<dbReference type="Proteomes" id="UP000051586">
    <property type="component" value="Unassembled WGS sequence"/>
</dbReference>
<feature type="coiled-coil region" evidence="7">
    <location>
        <begin position="167"/>
        <end position="201"/>
    </location>
</feature>
<evidence type="ECO:0000259" key="9">
    <source>
        <dbReference type="SMART" id="SM00968"/>
    </source>
</evidence>
<dbReference type="HAMAP" id="MF_01894">
    <property type="entry name" value="Smc_prok"/>
    <property type="match status" value="1"/>
</dbReference>
<dbReference type="InterPro" id="IPR010935">
    <property type="entry name" value="SMC_hinge"/>
</dbReference>
<comment type="domain">
    <text evidence="7">Contains large globular domains required for ATP hydrolysis at each terminus and a third globular domain forming a flexible hinge near the middle of the molecule. These domains are separated by coiled-coil structures.</text>
</comment>
<evidence type="ECO:0000256" key="5">
    <source>
        <dbReference type="ARBA" id="ARBA00023054"/>
    </source>
</evidence>
<dbReference type="GO" id="GO:0003677">
    <property type="term" value="F:DNA binding"/>
    <property type="evidence" value="ECO:0007669"/>
    <property type="project" value="UniProtKB-UniRule"/>
</dbReference>
<comment type="subunit">
    <text evidence="7">Homodimer.</text>
</comment>
<dbReference type="GO" id="GO:0007059">
    <property type="term" value="P:chromosome segregation"/>
    <property type="evidence" value="ECO:0007669"/>
    <property type="project" value="UniProtKB-UniRule"/>
</dbReference>
<dbReference type="GO" id="GO:0030261">
    <property type="term" value="P:chromosome condensation"/>
    <property type="evidence" value="ECO:0007669"/>
    <property type="project" value="InterPro"/>
</dbReference>
<dbReference type="EMBL" id="AYZI01000003">
    <property type="protein sequence ID" value="KRM91777.1"/>
    <property type="molecule type" value="Genomic_DNA"/>
</dbReference>
<keyword evidence="5 7" id="KW-0175">Coiled coil</keyword>
<proteinExistence type="inferred from homology"/>
<dbReference type="GO" id="GO:0005524">
    <property type="term" value="F:ATP binding"/>
    <property type="evidence" value="ECO:0007669"/>
    <property type="project" value="UniProtKB-UniRule"/>
</dbReference>
<evidence type="ECO:0000256" key="6">
    <source>
        <dbReference type="ARBA" id="ARBA00023125"/>
    </source>
</evidence>
<evidence type="ECO:0000256" key="1">
    <source>
        <dbReference type="ARBA" id="ARBA00004496"/>
    </source>
</evidence>
<dbReference type="SUPFAM" id="SSF75553">
    <property type="entry name" value="Smc hinge domain"/>
    <property type="match status" value="1"/>
</dbReference>
<dbReference type="GO" id="GO:0016887">
    <property type="term" value="F:ATP hydrolysis activity"/>
    <property type="evidence" value="ECO:0007669"/>
    <property type="project" value="InterPro"/>
</dbReference>
<evidence type="ECO:0000256" key="8">
    <source>
        <dbReference type="SAM" id="MobiDB-lite"/>
    </source>
</evidence>
<keyword evidence="2 7" id="KW-0963">Cytoplasm</keyword>
<feature type="coiled-coil region" evidence="7">
    <location>
        <begin position="332"/>
        <end position="366"/>
    </location>
</feature>
<accession>A0A0R2CJL9</accession>
<dbReference type="Gene3D" id="1.20.1060.20">
    <property type="match status" value="1"/>
</dbReference>
<feature type="region of interest" description="Disordered" evidence="8">
    <location>
        <begin position="830"/>
        <end position="850"/>
    </location>
</feature>
<gene>
    <name evidence="7" type="primary">smc</name>
    <name evidence="10" type="ORF">FC87_GL000601</name>
</gene>
<evidence type="ECO:0000256" key="2">
    <source>
        <dbReference type="ARBA" id="ARBA00022490"/>
    </source>
</evidence>
<organism evidence="10 11">
    <name type="scientific">Fructilactobacillus florum DSM 22689 = JCM 16035</name>
    <dbReference type="NCBI Taxonomy" id="1423745"/>
    <lineage>
        <taxon>Bacteria</taxon>
        <taxon>Bacillati</taxon>
        <taxon>Bacillota</taxon>
        <taxon>Bacilli</taxon>
        <taxon>Lactobacillales</taxon>
        <taxon>Lactobacillaceae</taxon>
        <taxon>Fructilactobacillus</taxon>
    </lineage>
</organism>
<keyword evidence="3 7" id="KW-0547">Nucleotide-binding</keyword>
<dbReference type="SUPFAM" id="SSF52540">
    <property type="entry name" value="P-loop containing nucleoside triphosphate hydrolases"/>
    <property type="match status" value="1"/>
</dbReference>
<feature type="coiled-coil region" evidence="7">
    <location>
        <begin position="666"/>
        <end position="700"/>
    </location>
</feature>
<dbReference type="CDD" id="cd03278">
    <property type="entry name" value="ABC_SMC_barmotin"/>
    <property type="match status" value="2"/>
</dbReference>
<evidence type="ECO:0000313" key="11">
    <source>
        <dbReference type="Proteomes" id="UP000051586"/>
    </source>
</evidence>
<dbReference type="Pfam" id="PF06470">
    <property type="entry name" value="SMC_hinge"/>
    <property type="match status" value="1"/>
</dbReference>
<dbReference type="InterPro" id="IPR003395">
    <property type="entry name" value="RecF/RecN/SMC_N"/>
</dbReference>
<sequence length="1175" mass="134081">MKLKSIQIAGFKSFADPTTINFEAGLTGVVGPNGSGKSNIIEAVRWALGEQSVKSMRSNRMKDVIFSGSKNRHPLNRAEVSLLFDNSTHWLQSDFSEVKITRKYYRSGESIYLLNNRECLLREINQLLLDTGLGEGSLSIISQGNVDAILDENLNQRRAVIETAAGVYRYKKQKQESKNRLAETQANVDRITDIVNELQKQLGPLEKQQETAAIYLQQQHELRKLQYQQLQVATSAVEQQQRQLQAQTKTTEHQQNQLVADVKKLQLQKQTLSEQASDHQQHLDDLHQQQLAETKLVEEAQSQQRLRHQRRQFLSKQQSELQDAVATSKQQLEQVQAVRQQQQVQSQQQQQELEHLKGKVTEQQQQLQPQQIKHLEQKLADTQQAYIVIMQTLTKKENELQSLDKAAQQDAANHKAQTQKLALVKEKLQQAHSNYQDKVQAHSKLRQQLQTEETQLAELETQRDSWIHEQQRLEQQLLAKQQEFQQQRAQSQNLQSIVTGHKNLYRGTRSLLAHRTQLPGVLGIVTDFLKVPKQYVTAMETALGSALQQVIVADVAAAQAAIRFLNREHQGRATVLPKNALRVRLLSPTVARKLQKQPGFVGVASELVDMPADLNQVKQHLLGNVIIATDLAQATSISKAIEHRYRVVSLNGDVVNAGGSITGGKNQQKTTGLLQQREQLQQLQQQTQTLQTAVRQAETDLTAFQTRQQQWQETREAKFQAVVKLRSEVEIAKAAVVQQQQLVQQQKRDYQAVKLLLQNQTTTDQATSQRAQLVLEINDLKEQQLKQQSLTKEQQQQLSTKRTALAEQQAQLNTTKQQLMLAQERFRQLEHDQQQRTQQQQAQQQQQHNLQRRLQDLTTELEQIRATPDPQIAKLQQVITDLEVQLKQGKATIEMLQAQEHDLEKTIDQQQQLLLQTGEQRQQQTQQLKETKQRLQALHEKQTELSQKMDELPTKQVDSTQLTTKIKQLKTRLTELEPVNLGAIQAFRETKKRMDFMQSQLDDLLVARQKLLSVMNKMDQTVKEKFKATFVAVAQEFSQVFREMFGGGEARLVLENPTEMLTTGIDIKVQPPGKRFRSLNLLSGGEKSLTALALLFAIIRVRAVPFVILDEAESALDPANVDRFARYMKQLKARTQFIVITHRKETMIYADQLYGVTMQDSGVSKLVAVDLKGSN</sequence>